<reference evidence="8" key="1">
    <citation type="submission" date="2021-02" db="EMBL/GenBank/DDBJ databases">
        <authorList>
            <person name="Nowell W R."/>
        </authorList>
    </citation>
    <scope>NUCLEOTIDE SEQUENCE</scope>
</reference>
<dbReference type="InterPro" id="IPR006603">
    <property type="entry name" value="PQ-loop_rpt"/>
</dbReference>
<evidence type="ECO:0000256" key="5">
    <source>
        <dbReference type="ARBA" id="ARBA00038039"/>
    </source>
</evidence>
<protein>
    <submittedName>
        <fullName evidence="8">Uncharacterized protein</fullName>
    </submittedName>
</protein>
<organism evidence="8 9">
    <name type="scientific">Rotaria sordida</name>
    <dbReference type="NCBI Taxonomy" id="392033"/>
    <lineage>
        <taxon>Eukaryota</taxon>
        <taxon>Metazoa</taxon>
        <taxon>Spiralia</taxon>
        <taxon>Gnathifera</taxon>
        <taxon>Rotifera</taxon>
        <taxon>Eurotatoria</taxon>
        <taxon>Bdelloidea</taxon>
        <taxon>Philodinida</taxon>
        <taxon>Philodinidae</taxon>
        <taxon>Rotaria</taxon>
    </lineage>
</organism>
<feature type="transmembrane region" description="Helical" evidence="6">
    <location>
        <begin position="19"/>
        <end position="37"/>
    </location>
</feature>
<comment type="caution">
    <text evidence="8">The sequence shown here is derived from an EMBL/GenBank/DDBJ whole genome shotgun (WGS) entry which is preliminary data.</text>
</comment>
<evidence type="ECO:0000313" key="7">
    <source>
        <dbReference type="EMBL" id="CAF1298904.1"/>
    </source>
</evidence>
<comment type="subcellular location">
    <subcellularLocation>
        <location evidence="1">Membrane</location>
        <topology evidence="1">Multi-pass membrane protein</topology>
    </subcellularLocation>
</comment>
<comment type="similarity">
    <text evidence="5">Belongs to the laat-1 family.</text>
</comment>
<proteinExistence type="inferred from homology"/>
<evidence type="ECO:0000256" key="3">
    <source>
        <dbReference type="ARBA" id="ARBA00022989"/>
    </source>
</evidence>
<dbReference type="AlphaFoldDB" id="A0A815YLY8"/>
<name>A0A815YLY8_9BILA</name>
<dbReference type="PANTHER" id="PTHR16201:SF37">
    <property type="entry name" value="PQ-LOOP REPEAT-CONTAINING PROTEIN"/>
    <property type="match status" value="1"/>
</dbReference>
<evidence type="ECO:0000256" key="1">
    <source>
        <dbReference type="ARBA" id="ARBA00004141"/>
    </source>
</evidence>
<dbReference type="InterPro" id="IPR051415">
    <property type="entry name" value="LAAT-1"/>
</dbReference>
<dbReference type="EMBL" id="CAJNOH010002545">
    <property type="protein sequence ID" value="CAF1298904.1"/>
    <property type="molecule type" value="Genomic_DNA"/>
</dbReference>
<keyword evidence="3 6" id="KW-1133">Transmembrane helix</keyword>
<evidence type="ECO:0000313" key="9">
    <source>
        <dbReference type="Proteomes" id="UP000663870"/>
    </source>
</evidence>
<sequence>MQVGCVYALRAGFRNGVTWPVKMFGIIATILLGGALFPQFWEIFKRKEVVGLSITFIIVDMLGGVFSAASLGFAPPPLDAFAASAYLIVVFFEVLILLLAAILNPIAYYRRHRANANGTIKEIETADKIASSKETVVHLESNRNNSTDSSHERVHWF</sequence>
<evidence type="ECO:0000256" key="4">
    <source>
        <dbReference type="ARBA" id="ARBA00023136"/>
    </source>
</evidence>
<evidence type="ECO:0000313" key="8">
    <source>
        <dbReference type="EMBL" id="CAF1572773.1"/>
    </source>
</evidence>
<feature type="transmembrane region" description="Helical" evidence="6">
    <location>
        <begin position="80"/>
        <end position="103"/>
    </location>
</feature>
<evidence type="ECO:0000256" key="6">
    <source>
        <dbReference type="SAM" id="Phobius"/>
    </source>
</evidence>
<keyword evidence="2 6" id="KW-0812">Transmembrane</keyword>
<dbReference type="Proteomes" id="UP000663870">
    <property type="component" value="Unassembled WGS sequence"/>
</dbReference>
<gene>
    <name evidence="8" type="ORF">JXQ802_LOCUS45374</name>
    <name evidence="7" type="ORF">PYM288_LOCUS29806</name>
</gene>
<dbReference type="Pfam" id="PF04193">
    <property type="entry name" value="PQ-loop"/>
    <property type="match status" value="1"/>
</dbReference>
<dbReference type="Gene3D" id="1.20.1280.290">
    <property type="match status" value="1"/>
</dbReference>
<dbReference type="SMART" id="SM00679">
    <property type="entry name" value="CTNS"/>
    <property type="match status" value="1"/>
</dbReference>
<evidence type="ECO:0000256" key="2">
    <source>
        <dbReference type="ARBA" id="ARBA00022692"/>
    </source>
</evidence>
<dbReference type="PANTHER" id="PTHR16201">
    <property type="entry name" value="SEVEN TRANSMEMBRANE PROTEIN 1-RELATED"/>
    <property type="match status" value="1"/>
</dbReference>
<dbReference type="Proteomes" id="UP000663854">
    <property type="component" value="Unassembled WGS sequence"/>
</dbReference>
<feature type="transmembrane region" description="Helical" evidence="6">
    <location>
        <begin position="49"/>
        <end position="74"/>
    </location>
</feature>
<keyword evidence="9" id="KW-1185">Reference proteome</keyword>
<accession>A0A815YLY8</accession>
<dbReference type="GO" id="GO:0016020">
    <property type="term" value="C:membrane"/>
    <property type="evidence" value="ECO:0007669"/>
    <property type="project" value="UniProtKB-SubCell"/>
</dbReference>
<keyword evidence="4 6" id="KW-0472">Membrane</keyword>
<dbReference type="EMBL" id="CAJNOL010003746">
    <property type="protein sequence ID" value="CAF1572773.1"/>
    <property type="molecule type" value="Genomic_DNA"/>
</dbReference>